<dbReference type="SUPFAM" id="SSF51197">
    <property type="entry name" value="Clavaminate synthase-like"/>
    <property type="match status" value="1"/>
</dbReference>
<dbReference type="GO" id="GO:0106335">
    <property type="term" value="F:tRNA (5-carboxymethyluridine(34)-5-O)-methyltransferase activity"/>
    <property type="evidence" value="ECO:0007669"/>
    <property type="project" value="TreeGrafter"/>
</dbReference>
<feature type="compositionally biased region" description="Low complexity" evidence="6">
    <location>
        <begin position="394"/>
        <end position="421"/>
    </location>
</feature>
<dbReference type="CDD" id="cd02440">
    <property type="entry name" value="AdoMet_MTases"/>
    <property type="match status" value="1"/>
</dbReference>
<evidence type="ECO:0000259" key="7">
    <source>
        <dbReference type="PROSITE" id="PS51471"/>
    </source>
</evidence>
<dbReference type="GO" id="GO:0030488">
    <property type="term" value="P:tRNA methylation"/>
    <property type="evidence" value="ECO:0007669"/>
    <property type="project" value="TreeGrafter"/>
</dbReference>
<reference evidence="8" key="1">
    <citation type="journal article" date="2019" name="Plant J.">
        <title>Chlorella vulgaris genome assembly and annotation reveals the molecular basis for metabolic acclimation to high light conditions.</title>
        <authorList>
            <person name="Cecchin M."/>
            <person name="Marcolungo L."/>
            <person name="Rossato M."/>
            <person name="Girolomoni L."/>
            <person name="Cosentino E."/>
            <person name="Cuine S."/>
            <person name="Li-Beisson Y."/>
            <person name="Delledonne M."/>
            <person name="Ballottari M."/>
        </authorList>
    </citation>
    <scope>NUCLEOTIDE SEQUENCE</scope>
    <source>
        <strain evidence="8">211/11P</strain>
    </source>
</reference>
<dbReference type="GO" id="GO:0005737">
    <property type="term" value="C:cytoplasm"/>
    <property type="evidence" value="ECO:0007669"/>
    <property type="project" value="TreeGrafter"/>
</dbReference>
<proteinExistence type="inferred from homology"/>
<evidence type="ECO:0000256" key="5">
    <source>
        <dbReference type="ARBA" id="ARBA00022884"/>
    </source>
</evidence>
<comment type="similarity">
    <text evidence="1">Belongs to the alkB family.</text>
</comment>
<keyword evidence="3" id="KW-0808">Transferase</keyword>
<keyword evidence="5" id="KW-0694">RNA-binding</keyword>
<accession>A0A9D4TYL1</accession>
<evidence type="ECO:0000256" key="3">
    <source>
        <dbReference type="ARBA" id="ARBA00022679"/>
    </source>
</evidence>
<dbReference type="InterPro" id="IPR005123">
    <property type="entry name" value="Oxoglu/Fe-dep_dioxygenase_dom"/>
</dbReference>
<organism evidence="8 9">
    <name type="scientific">Chlorella vulgaris</name>
    <name type="common">Green alga</name>
    <dbReference type="NCBI Taxonomy" id="3077"/>
    <lineage>
        <taxon>Eukaryota</taxon>
        <taxon>Viridiplantae</taxon>
        <taxon>Chlorophyta</taxon>
        <taxon>core chlorophytes</taxon>
        <taxon>Trebouxiophyceae</taxon>
        <taxon>Chlorellales</taxon>
        <taxon>Chlorellaceae</taxon>
        <taxon>Chlorella clade</taxon>
        <taxon>Chlorella</taxon>
    </lineage>
</organism>
<comment type="caution">
    <text evidence="8">The sequence shown here is derived from an EMBL/GenBank/DDBJ whole genome shotgun (WGS) entry which is preliminary data.</text>
</comment>
<evidence type="ECO:0000256" key="1">
    <source>
        <dbReference type="ARBA" id="ARBA00007879"/>
    </source>
</evidence>
<dbReference type="GO" id="GO:0008757">
    <property type="term" value="F:S-adenosylmethionine-dependent methyltransferase activity"/>
    <property type="evidence" value="ECO:0007669"/>
    <property type="project" value="InterPro"/>
</dbReference>
<dbReference type="PANTHER" id="PTHR13069:SF21">
    <property type="entry name" value="ALKYLATED DNA REPAIR PROTEIN ALKB HOMOLOG 8"/>
    <property type="match status" value="1"/>
</dbReference>
<evidence type="ECO:0000256" key="6">
    <source>
        <dbReference type="SAM" id="MobiDB-lite"/>
    </source>
</evidence>
<dbReference type="InterPro" id="IPR051422">
    <property type="entry name" value="AlkB_tRNA_MeTrf/Diox"/>
</dbReference>
<dbReference type="Gene3D" id="2.60.120.590">
    <property type="entry name" value="Alpha-ketoglutarate-dependent dioxygenase AlkB-like"/>
    <property type="match status" value="1"/>
</dbReference>
<dbReference type="SUPFAM" id="SSF53335">
    <property type="entry name" value="S-adenosyl-L-methionine-dependent methyltransferases"/>
    <property type="match status" value="1"/>
</dbReference>
<dbReference type="PANTHER" id="PTHR13069">
    <property type="entry name" value="ALKYLATED DNA REPAIR PROTEIN ALKB HOMOLOG 8"/>
    <property type="match status" value="1"/>
</dbReference>
<dbReference type="Pfam" id="PF13532">
    <property type="entry name" value="2OG-FeII_Oxy_2"/>
    <property type="match status" value="1"/>
</dbReference>
<dbReference type="InterPro" id="IPR037151">
    <property type="entry name" value="AlkB-like_sf"/>
</dbReference>
<dbReference type="Proteomes" id="UP001055712">
    <property type="component" value="Unassembled WGS sequence"/>
</dbReference>
<keyword evidence="4" id="KW-0862">Zinc</keyword>
<feature type="region of interest" description="Disordered" evidence="6">
    <location>
        <begin position="377"/>
        <end position="448"/>
    </location>
</feature>
<sequence>MLCSASGGAESWMPGGGAETGGSWCAPQLVSHDLLRLMSDFKRPSSGLPSRHLMVGNCAAGAAQEGQIRQLMTPYGTVIVTAAGSDLTRRCFVTLPTEAAAAAAMAALNGTMPPGADGPLVIRFAERREEAGAQQHGAAQPQAPLVAARSASDCPIPGLSLRFNFVSPGEEAALLAMADAQPHWHPLAKRRVLHFGRVFDYESRGLGPPQHPIPAAAAAIAARIEALPGCVPIDQLTVNEYAPGVGISPHVETHSAFTGAIASLSLGGPAVMVLRREAVQHALLLPPRSLLVLAGEARYCWQHYIPHRKSDLVVGEQPGAAAQLVPRAPRRVSFTFRQVRGHACDCAHPQYCDSQLAQLEPTRMALQRMEADQQQVQRQQQVQEQEQEQEREQWQGQQREQQQGQQAAATAAAPSAAPTSSNTGDTGPRPPSSSPPSGACNKQSRAHVHEPVHGLVEAAVTPDQPLGDQESRQDRQLAALESQFVHSIYNAIAPHFAATRFAVWPKVRAFLEGLPPGALLADVGCGNGKYFGVRRDVFVLGSDRSEGLAKVAARRLRPPPAGEGLRADVAVADGMALPYRAASCDGVLCIAVLHHIASPARRLALLAQLLRILRPGGRALVTVWATEQQNMRKVRSWQPVSLCDDNSAAQDSLADGAATAAAAAPLAADVGTGGAPGSSSGGQGAGQASAADAGSTVASGDYFVPWHLPFHRAEAAAAAREAGHGRQHAAACKADAPAPAAPRLDSQKGAVVYQRYYHLFEEGELDSLVRRLPGAAVVDSFYDKDNWCCVMERV</sequence>
<reference evidence="8" key="2">
    <citation type="submission" date="2020-11" db="EMBL/GenBank/DDBJ databases">
        <authorList>
            <person name="Cecchin M."/>
            <person name="Marcolungo L."/>
            <person name="Rossato M."/>
            <person name="Girolomoni L."/>
            <person name="Cosentino E."/>
            <person name="Cuine S."/>
            <person name="Li-Beisson Y."/>
            <person name="Delledonne M."/>
            <person name="Ballottari M."/>
        </authorList>
    </citation>
    <scope>NUCLEOTIDE SEQUENCE</scope>
    <source>
        <strain evidence="8">211/11P</strain>
        <tissue evidence="8">Whole cell</tissue>
    </source>
</reference>
<evidence type="ECO:0000256" key="4">
    <source>
        <dbReference type="ARBA" id="ARBA00022833"/>
    </source>
</evidence>
<dbReference type="AlphaFoldDB" id="A0A9D4TYL1"/>
<dbReference type="InterPro" id="IPR013216">
    <property type="entry name" value="Methyltransf_11"/>
</dbReference>
<keyword evidence="2" id="KW-0489">Methyltransferase</keyword>
<name>A0A9D4TYL1_CHLVU</name>
<dbReference type="InterPro" id="IPR012677">
    <property type="entry name" value="Nucleotide-bd_a/b_plait_sf"/>
</dbReference>
<dbReference type="InterPro" id="IPR027450">
    <property type="entry name" value="AlkB-like"/>
</dbReference>
<evidence type="ECO:0000313" key="8">
    <source>
        <dbReference type="EMBL" id="KAI3438107.1"/>
    </source>
</evidence>
<dbReference type="EMBL" id="SIDB01000001">
    <property type="protein sequence ID" value="KAI3438107.1"/>
    <property type="molecule type" value="Genomic_DNA"/>
</dbReference>
<feature type="domain" description="Fe2OG dioxygenase" evidence="7">
    <location>
        <begin position="232"/>
        <end position="340"/>
    </location>
</feature>
<protein>
    <recommendedName>
        <fullName evidence="7">Fe2OG dioxygenase domain-containing protein</fullName>
    </recommendedName>
</protein>
<dbReference type="Pfam" id="PF08241">
    <property type="entry name" value="Methyltransf_11"/>
    <property type="match status" value="1"/>
</dbReference>
<dbReference type="GO" id="GO:0002098">
    <property type="term" value="P:tRNA wobble uridine modification"/>
    <property type="evidence" value="ECO:0007669"/>
    <property type="project" value="TreeGrafter"/>
</dbReference>
<evidence type="ECO:0000256" key="2">
    <source>
        <dbReference type="ARBA" id="ARBA00022603"/>
    </source>
</evidence>
<dbReference type="OrthoDB" id="271595at2759"/>
<dbReference type="InterPro" id="IPR029063">
    <property type="entry name" value="SAM-dependent_MTases_sf"/>
</dbReference>
<dbReference type="InterPro" id="IPR035979">
    <property type="entry name" value="RBD_domain_sf"/>
</dbReference>
<dbReference type="GO" id="GO:0000049">
    <property type="term" value="F:tRNA binding"/>
    <property type="evidence" value="ECO:0007669"/>
    <property type="project" value="TreeGrafter"/>
</dbReference>
<evidence type="ECO:0000313" key="9">
    <source>
        <dbReference type="Proteomes" id="UP001055712"/>
    </source>
</evidence>
<dbReference type="GO" id="GO:0005634">
    <property type="term" value="C:nucleus"/>
    <property type="evidence" value="ECO:0007669"/>
    <property type="project" value="TreeGrafter"/>
</dbReference>
<dbReference type="Gene3D" id="3.40.50.150">
    <property type="entry name" value="Vaccinia Virus protein VP39"/>
    <property type="match status" value="1"/>
</dbReference>
<gene>
    <name evidence="8" type="ORF">D9Q98_000548</name>
</gene>
<keyword evidence="9" id="KW-1185">Reference proteome</keyword>
<dbReference type="SUPFAM" id="SSF54928">
    <property type="entry name" value="RNA-binding domain, RBD"/>
    <property type="match status" value="1"/>
</dbReference>
<dbReference type="PROSITE" id="PS51471">
    <property type="entry name" value="FE2OG_OXY"/>
    <property type="match status" value="1"/>
</dbReference>
<dbReference type="Gene3D" id="3.30.70.330">
    <property type="match status" value="1"/>
</dbReference>